<dbReference type="HAMAP" id="MF_01867">
    <property type="entry name" value="BshC"/>
    <property type="match status" value="1"/>
</dbReference>
<dbReference type="InterPro" id="IPR055398">
    <property type="entry name" value="Rossmann-like_BshC"/>
</dbReference>
<dbReference type="GO" id="GO:0016874">
    <property type="term" value="F:ligase activity"/>
    <property type="evidence" value="ECO:0007669"/>
    <property type="project" value="UniProtKB-UniRule"/>
</dbReference>
<dbReference type="Pfam" id="PF10079">
    <property type="entry name" value="Rossmann-like_BshC"/>
    <property type="match status" value="1"/>
</dbReference>
<evidence type="ECO:0000256" key="2">
    <source>
        <dbReference type="HAMAP-Rule" id="MF_01867"/>
    </source>
</evidence>
<name>A1ZS44_MICM2</name>
<evidence type="ECO:0000259" key="3">
    <source>
        <dbReference type="Pfam" id="PF10079"/>
    </source>
</evidence>
<dbReference type="OrthoDB" id="9765151at2"/>
<accession>A1ZS44</accession>
<sequence>MQLHQIDFAQTGVFSDTFVDYITGKDALKEFYHQLPHIENFEQQIALKKTFSADTRQVLHKALTQQYQHVPAPPQAQIDALLEDNTFTVTTGHQLNLATGPLYFVYKIAAAINTAKALKAKYPAYNFIPVYWMASEDHDFAEINHFNLFGKTYTWNTDQTGAVGQFNPENVAQIFEKINEPKTDLFAQAYAQHSSLSDATRYLVHQLFANTDLVILDADHTGLKKVFQPIIKKEVLTPASFDIVRQTSEKLDQLNYKTQVTPREINFFYLEGNTRERIVREGEEFKVLNTDLSFSPAQMEALIEQHPERFSPNVILRPLYQECILPNLSYIGGPSELVYWLQLKGVFEHFQCPFPLLQPRNFVLFVDHINHKKKEKLDLSIADLFLDEVTLRKNFVLKNSENELKLDQEVATLNQAFASVVQKALEVDKSLEGFIKSEQQKSLKSLGNIEKRLKKSEERKLETEINQLLKLKEKLFPNGAPQERKDNILSIYVNNPAFISQILEKLNPLSFRMNVLLESF</sequence>
<dbReference type="eggNOG" id="COG4365">
    <property type="taxonomic scope" value="Bacteria"/>
</dbReference>
<keyword evidence="2" id="KW-0175">Coiled coil</keyword>
<gene>
    <name evidence="2" type="primary">bshC</name>
    <name evidence="5" type="ORF">M23134_00733</name>
</gene>
<dbReference type="PIRSF" id="PIRSF012535">
    <property type="entry name" value="UCP012535"/>
    <property type="match status" value="1"/>
</dbReference>
<evidence type="ECO:0000256" key="1">
    <source>
        <dbReference type="ARBA" id="ARBA00022598"/>
    </source>
</evidence>
<dbReference type="RefSeq" id="WP_002700262.1">
    <property type="nucleotide sequence ID" value="NZ_AAWS01000030.1"/>
</dbReference>
<keyword evidence="6" id="KW-1185">Reference proteome</keyword>
<feature type="coiled-coil region" evidence="2">
    <location>
        <begin position="446"/>
        <end position="474"/>
    </location>
</feature>
<dbReference type="InterPro" id="IPR055399">
    <property type="entry name" value="CC_BshC"/>
</dbReference>
<dbReference type="EC" id="6.-.-.-" evidence="2"/>
<comment type="caution">
    <text evidence="5">The sequence shown here is derived from an EMBL/GenBank/DDBJ whole genome shotgun (WGS) entry which is preliminary data.</text>
</comment>
<dbReference type="EMBL" id="AAWS01000030">
    <property type="protein sequence ID" value="EAY26767.1"/>
    <property type="molecule type" value="Genomic_DNA"/>
</dbReference>
<proteinExistence type="inferred from homology"/>
<organism evidence="5 6">
    <name type="scientific">Microscilla marina ATCC 23134</name>
    <dbReference type="NCBI Taxonomy" id="313606"/>
    <lineage>
        <taxon>Bacteria</taxon>
        <taxon>Pseudomonadati</taxon>
        <taxon>Bacteroidota</taxon>
        <taxon>Cytophagia</taxon>
        <taxon>Cytophagales</taxon>
        <taxon>Microscillaceae</taxon>
        <taxon>Microscilla</taxon>
    </lineage>
</organism>
<dbReference type="InterPro" id="IPR011199">
    <property type="entry name" value="Bacillithiol_biosynth_BshC"/>
</dbReference>
<evidence type="ECO:0000259" key="4">
    <source>
        <dbReference type="Pfam" id="PF24850"/>
    </source>
</evidence>
<evidence type="ECO:0000313" key="6">
    <source>
        <dbReference type="Proteomes" id="UP000004095"/>
    </source>
</evidence>
<protein>
    <recommendedName>
        <fullName evidence="2">Putative cysteine ligase BshC</fullName>
        <ecNumber evidence="2">6.-.-.-</ecNumber>
    </recommendedName>
</protein>
<comment type="similarity">
    <text evidence="2">Belongs to the BshC family.</text>
</comment>
<dbReference type="AlphaFoldDB" id="A1ZS44"/>
<dbReference type="Proteomes" id="UP000004095">
    <property type="component" value="Unassembled WGS sequence"/>
</dbReference>
<reference evidence="5 6" key="1">
    <citation type="submission" date="2007-01" db="EMBL/GenBank/DDBJ databases">
        <authorList>
            <person name="Haygood M."/>
            <person name="Podell S."/>
            <person name="Anderson C."/>
            <person name="Hopkinson B."/>
            <person name="Roe K."/>
            <person name="Barbeau K."/>
            <person name="Gaasterland T."/>
            <person name="Ferriera S."/>
            <person name="Johnson J."/>
            <person name="Kravitz S."/>
            <person name="Beeson K."/>
            <person name="Sutton G."/>
            <person name="Rogers Y.-H."/>
            <person name="Friedman R."/>
            <person name="Frazier M."/>
            <person name="Venter J.C."/>
        </authorList>
    </citation>
    <scope>NUCLEOTIDE SEQUENCE [LARGE SCALE GENOMIC DNA]</scope>
    <source>
        <strain evidence="5 6">ATCC 23134</strain>
    </source>
</reference>
<evidence type="ECO:0000313" key="5">
    <source>
        <dbReference type="EMBL" id="EAY26767.1"/>
    </source>
</evidence>
<dbReference type="Pfam" id="PF24850">
    <property type="entry name" value="CC_BshC"/>
    <property type="match status" value="1"/>
</dbReference>
<dbReference type="NCBIfam" id="TIGR03998">
    <property type="entry name" value="thiol_BshC"/>
    <property type="match status" value="1"/>
</dbReference>
<keyword evidence="1 2" id="KW-0436">Ligase</keyword>
<feature type="domain" description="Bacillithiol biosynthesis BshC C-terminal coiled-coil" evidence="4">
    <location>
        <begin position="364"/>
        <end position="516"/>
    </location>
</feature>
<feature type="domain" description="Bacillithiol biosynthesis BshC N-terminal Rossmann-like" evidence="3">
    <location>
        <begin position="1"/>
        <end position="361"/>
    </location>
</feature>